<protein>
    <submittedName>
        <fullName evidence="2">Uncharacterized protein</fullName>
    </submittedName>
</protein>
<reference evidence="2" key="1">
    <citation type="submission" date="2021-02" db="EMBL/GenBank/DDBJ databases">
        <authorList>
            <person name="Nowell W R."/>
        </authorList>
    </citation>
    <scope>NUCLEOTIDE SEQUENCE</scope>
</reference>
<comment type="caution">
    <text evidence="2">The sequence shown here is derived from an EMBL/GenBank/DDBJ whole genome shotgun (WGS) entry which is preliminary data.</text>
</comment>
<evidence type="ECO:0000313" key="3">
    <source>
        <dbReference type="Proteomes" id="UP000663870"/>
    </source>
</evidence>
<dbReference type="Proteomes" id="UP000663854">
    <property type="component" value="Unassembled WGS sequence"/>
</dbReference>
<gene>
    <name evidence="2" type="ORF">JXQ802_LOCUS41123</name>
    <name evidence="1" type="ORF">PYM288_LOCUS26404</name>
</gene>
<keyword evidence="3" id="KW-1185">Reference proteome</keyword>
<dbReference type="AlphaFoldDB" id="A0A815UAS0"/>
<dbReference type="EMBL" id="CAJNOL010002579">
    <property type="protein sequence ID" value="CAF1513352.1"/>
    <property type="molecule type" value="Genomic_DNA"/>
</dbReference>
<dbReference type="Proteomes" id="UP000663870">
    <property type="component" value="Unassembled WGS sequence"/>
</dbReference>
<name>A0A815UAS0_9BILA</name>
<proteinExistence type="predicted"/>
<evidence type="ECO:0000313" key="2">
    <source>
        <dbReference type="EMBL" id="CAF1513352.1"/>
    </source>
</evidence>
<dbReference type="EMBL" id="CAJNOH010001576">
    <property type="protein sequence ID" value="CAF1231462.1"/>
    <property type="molecule type" value="Genomic_DNA"/>
</dbReference>
<sequence>MDRVCKLNINLTNISIPAIIKKNDSNASVLFPNVINVNVVLDGDRPLGSIQYLSTLVDFSRLQTISVRLPNYFTLDMNPVDNIGILLERAFNVRSFAIRTSCVNDVSIANIKGICSILPRHVRHFQVNTRLFEQMKEILEQVQHISSISFRSPG</sequence>
<organism evidence="2 3">
    <name type="scientific">Rotaria sordida</name>
    <dbReference type="NCBI Taxonomy" id="392033"/>
    <lineage>
        <taxon>Eukaryota</taxon>
        <taxon>Metazoa</taxon>
        <taxon>Spiralia</taxon>
        <taxon>Gnathifera</taxon>
        <taxon>Rotifera</taxon>
        <taxon>Eurotatoria</taxon>
        <taxon>Bdelloidea</taxon>
        <taxon>Philodinida</taxon>
        <taxon>Philodinidae</taxon>
        <taxon>Rotaria</taxon>
    </lineage>
</organism>
<evidence type="ECO:0000313" key="1">
    <source>
        <dbReference type="EMBL" id="CAF1231462.1"/>
    </source>
</evidence>
<accession>A0A815UAS0</accession>